<dbReference type="Gene3D" id="1.10.1040.10">
    <property type="entry name" value="N-(1-d-carboxylethyl)-l-norvaline Dehydrogenase, domain 2"/>
    <property type="match status" value="1"/>
</dbReference>
<evidence type="ECO:0000256" key="2">
    <source>
        <dbReference type="ARBA" id="ARBA00023002"/>
    </source>
</evidence>
<gene>
    <name evidence="6" type="ORF">ACFMB1_12335</name>
</gene>
<dbReference type="InterPro" id="IPR036291">
    <property type="entry name" value="NAD(P)-bd_dom_sf"/>
</dbReference>
<dbReference type="PROSITE" id="PS00895">
    <property type="entry name" value="3_HYDROXYISOBUT_DH"/>
    <property type="match status" value="1"/>
</dbReference>
<dbReference type="PIRSF" id="PIRSF000103">
    <property type="entry name" value="HIBADH"/>
    <property type="match status" value="1"/>
</dbReference>
<protein>
    <submittedName>
        <fullName evidence="6">NAD(P)-dependent oxidoreductase</fullName>
        <ecNumber evidence="6">1.1.-.-</ecNumber>
    </submittedName>
</protein>
<organism evidence="6 7">
    <name type="scientific">Hyphococcus aureus</name>
    <dbReference type="NCBI Taxonomy" id="2666033"/>
    <lineage>
        <taxon>Bacteria</taxon>
        <taxon>Pseudomonadati</taxon>
        <taxon>Pseudomonadota</taxon>
        <taxon>Alphaproteobacteria</taxon>
        <taxon>Parvularculales</taxon>
        <taxon>Parvularculaceae</taxon>
        <taxon>Hyphococcus</taxon>
    </lineage>
</organism>
<comment type="similarity">
    <text evidence="1">Belongs to the HIBADH-related family.</text>
</comment>
<proteinExistence type="inferred from homology"/>
<dbReference type="Pfam" id="PF14833">
    <property type="entry name" value="NAD_binding_11"/>
    <property type="match status" value="1"/>
</dbReference>
<dbReference type="SUPFAM" id="SSF51735">
    <property type="entry name" value="NAD(P)-binding Rossmann-fold domains"/>
    <property type="match status" value="1"/>
</dbReference>
<feature type="domain" description="6-phosphogluconate dehydrogenase NADP-binding" evidence="4">
    <location>
        <begin position="4"/>
        <end position="160"/>
    </location>
</feature>
<sequence>MTKTAFLGLGVMGFPMAGHLAAKGYDVTVYNRTTAKADQWAKKYKGVQAETPIEAVKDADLVFACLGDDPDVAAVVDAALDGLKAGAVFVDHTTASPSLARQLHAALAQKNVGFVDAPVSGGQAGAENGKLSVMCGGDEKDVETARPAMEAYAARIVHIGPAGHGQLCKSVNQICIAGVLQGLSEGVHFAAKAGIDIDRVLEAISGGAAQSWQMENRAKTMAADEFDFGFAVDWMRKDLRIALAEARENGARLPVTALVDQFYGDVQAMGGGRQDTSSLIRRLDDGD</sequence>
<evidence type="ECO:0000313" key="7">
    <source>
        <dbReference type="Proteomes" id="UP001596116"/>
    </source>
</evidence>
<dbReference type="InterPro" id="IPR013328">
    <property type="entry name" value="6PGD_dom2"/>
</dbReference>
<comment type="caution">
    <text evidence="6">The sequence shown here is derived from an EMBL/GenBank/DDBJ whole genome shotgun (WGS) entry which is preliminary data.</text>
</comment>
<dbReference type="GO" id="GO:0016491">
    <property type="term" value="F:oxidoreductase activity"/>
    <property type="evidence" value="ECO:0007669"/>
    <property type="project" value="UniProtKB-KW"/>
</dbReference>
<reference evidence="6 7" key="1">
    <citation type="submission" date="2024-09" db="EMBL/GenBank/DDBJ databases">
        <authorList>
            <person name="Zhang Z.-H."/>
        </authorList>
    </citation>
    <scope>NUCLEOTIDE SEQUENCE [LARGE SCALE GENOMIC DNA]</scope>
    <source>
        <strain evidence="6 7">HHTR114</strain>
    </source>
</reference>
<evidence type="ECO:0000259" key="4">
    <source>
        <dbReference type="Pfam" id="PF03446"/>
    </source>
</evidence>
<dbReference type="Proteomes" id="UP001596116">
    <property type="component" value="Unassembled WGS sequence"/>
</dbReference>
<dbReference type="PANTHER" id="PTHR43060">
    <property type="entry name" value="3-HYDROXYISOBUTYRATE DEHYDROGENASE-LIKE 1, MITOCHONDRIAL-RELATED"/>
    <property type="match status" value="1"/>
</dbReference>
<dbReference type="InterPro" id="IPR029154">
    <property type="entry name" value="HIBADH-like_NADP-bd"/>
</dbReference>
<keyword evidence="7" id="KW-1185">Reference proteome</keyword>
<dbReference type="PANTHER" id="PTHR43060:SF15">
    <property type="entry name" value="3-HYDROXYISOBUTYRATE DEHYDROGENASE-LIKE 1, MITOCHONDRIAL-RELATED"/>
    <property type="match status" value="1"/>
</dbReference>
<dbReference type="EC" id="1.1.-.-" evidence="6"/>
<accession>A0ABW1KW90</accession>
<dbReference type="InterPro" id="IPR002204">
    <property type="entry name" value="3-OH-isobutyrate_DH-rel_CS"/>
</dbReference>
<dbReference type="EMBL" id="JBHPON010000002">
    <property type="protein sequence ID" value="MFC6036335.1"/>
    <property type="molecule type" value="Genomic_DNA"/>
</dbReference>
<keyword evidence="3" id="KW-0520">NAD</keyword>
<dbReference type="Pfam" id="PF03446">
    <property type="entry name" value="NAD_binding_2"/>
    <property type="match status" value="1"/>
</dbReference>
<name>A0ABW1KW90_9PROT</name>
<keyword evidence="2 6" id="KW-0560">Oxidoreductase</keyword>
<evidence type="ECO:0000259" key="5">
    <source>
        <dbReference type="Pfam" id="PF14833"/>
    </source>
</evidence>
<dbReference type="SUPFAM" id="SSF48179">
    <property type="entry name" value="6-phosphogluconate dehydrogenase C-terminal domain-like"/>
    <property type="match status" value="1"/>
</dbReference>
<dbReference type="InterPro" id="IPR006115">
    <property type="entry name" value="6PGDH_NADP-bd"/>
</dbReference>
<evidence type="ECO:0000313" key="6">
    <source>
        <dbReference type="EMBL" id="MFC6036335.1"/>
    </source>
</evidence>
<evidence type="ECO:0000256" key="1">
    <source>
        <dbReference type="ARBA" id="ARBA00009080"/>
    </source>
</evidence>
<dbReference type="Gene3D" id="3.40.50.720">
    <property type="entry name" value="NAD(P)-binding Rossmann-like Domain"/>
    <property type="match status" value="1"/>
</dbReference>
<dbReference type="RefSeq" id="WP_379882436.1">
    <property type="nucleotide sequence ID" value="NZ_JBHPON010000002.1"/>
</dbReference>
<feature type="domain" description="3-hydroxyisobutyrate dehydrogenase-like NAD-binding" evidence="5">
    <location>
        <begin position="163"/>
        <end position="282"/>
    </location>
</feature>
<dbReference type="InterPro" id="IPR008927">
    <property type="entry name" value="6-PGluconate_DH-like_C_sf"/>
</dbReference>
<evidence type="ECO:0000256" key="3">
    <source>
        <dbReference type="ARBA" id="ARBA00023027"/>
    </source>
</evidence>
<dbReference type="InterPro" id="IPR015815">
    <property type="entry name" value="HIBADH-related"/>
</dbReference>